<proteinExistence type="predicted"/>
<evidence type="ECO:0008006" key="6">
    <source>
        <dbReference type="Google" id="ProtNLM"/>
    </source>
</evidence>
<keyword evidence="5" id="KW-1185">Reference proteome</keyword>
<dbReference type="Proteomes" id="UP000631312">
    <property type="component" value="Unassembled WGS sequence"/>
</dbReference>
<organism evidence="3 4">
    <name type="scientific">Actinoplanes lobatus</name>
    <dbReference type="NCBI Taxonomy" id="113568"/>
    <lineage>
        <taxon>Bacteria</taxon>
        <taxon>Bacillati</taxon>
        <taxon>Actinomycetota</taxon>
        <taxon>Actinomycetes</taxon>
        <taxon>Micromonosporales</taxon>
        <taxon>Micromonosporaceae</taxon>
        <taxon>Actinoplanes</taxon>
    </lineage>
</organism>
<evidence type="ECO:0000313" key="3">
    <source>
        <dbReference type="EMBL" id="MBB4750715.1"/>
    </source>
</evidence>
<protein>
    <recommendedName>
        <fullName evidence="6">Flavin reductase</fullName>
    </recommendedName>
</protein>
<feature type="region of interest" description="Disordered" evidence="1">
    <location>
        <begin position="89"/>
        <end position="114"/>
    </location>
</feature>
<dbReference type="RefSeq" id="WP_307838037.1">
    <property type="nucleotide sequence ID" value="NZ_BOMP01000086.1"/>
</dbReference>
<accession>A0A7W7HHP6</accession>
<evidence type="ECO:0000313" key="2">
    <source>
        <dbReference type="EMBL" id="GIE42155.1"/>
    </source>
</evidence>
<feature type="compositionally biased region" description="Basic residues" evidence="1">
    <location>
        <begin position="105"/>
        <end position="114"/>
    </location>
</feature>
<dbReference type="EMBL" id="JACHNC010000001">
    <property type="protein sequence ID" value="MBB4750715.1"/>
    <property type="molecule type" value="Genomic_DNA"/>
</dbReference>
<gene>
    <name evidence="2" type="ORF">Alo02nite_50530</name>
    <name evidence="3" type="ORF">BJ964_004876</name>
</gene>
<sequence length="114" mass="12742">MAAEALTCPRPDPATEHVPARPSWDCRACGAPWPCAPVKVTLLDEYREFPSVLMLYLATQFHAAVEDHLATTGAIPTDLYARFLAWPRRAPKPDRDQPALGAVPRRTKRPWRPA</sequence>
<name>A0A7W7HHP6_9ACTN</name>
<dbReference type="EMBL" id="BOMP01000086">
    <property type="protein sequence ID" value="GIE42155.1"/>
    <property type="molecule type" value="Genomic_DNA"/>
</dbReference>
<dbReference type="Proteomes" id="UP000590511">
    <property type="component" value="Unassembled WGS sequence"/>
</dbReference>
<evidence type="ECO:0000256" key="1">
    <source>
        <dbReference type="SAM" id="MobiDB-lite"/>
    </source>
</evidence>
<evidence type="ECO:0000313" key="5">
    <source>
        <dbReference type="Proteomes" id="UP000631312"/>
    </source>
</evidence>
<comment type="caution">
    <text evidence="3">The sequence shown here is derived from an EMBL/GenBank/DDBJ whole genome shotgun (WGS) entry which is preliminary data.</text>
</comment>
<dbReference type="AlphaFoldDB" id="A0A7W7HHP6"/>
<reference evidence="3 4" key="1">
    <citation type="submission" date="2020-08" db="EMBL/GenBank/DDBJ databases">
        <title>Sequencing the genomes of 1000 actinobacteria strains.</title>
        <authorList>
            <person name="Klenk H.-P."/>
        </authorList>
    </citation>
    <scope>NUCLEOTIDE SEQUENCE [LARGE SCALE GENOMIC DNA]</scope>
    <source>
        <strain evidence="3 4">DSM 43150</strain>
    </source>
</reference>
<reference evidence="2 5" key="2">
    <citation type="submission" date="2021-01" db="EMBL/GenBank/DDBJ databases">
        <title>Whole genome shotgun sequence of Actinoplanes lobatus NBRC 12513.</title>
        <authorList>
            <person name="Komaki H."/>
            <person name="Tamura T."/>
        </authorList>
    </citation>
    <scope>NUCLEOTIDE SEQUENCE [LARGE SCALE GENOMIC DNA]</scope>
    <source>
        <strain evidence="2 5">NBRC 12513</strain>
    </source>
</reference>
<evidence type="ECO:0000313" key="4">
    <source>
        <dbReference type="Proteomes" id="UP000590511"/>
    </source>
</evidence>